<evidence type="ECO:0000313" key="2">
    <source>
        <dbReference type="Proteomes" id="UP000324222"/>
    </source>
</evidence>
<comment type="caution">
    <text evidence="1">The sequence shown here is derived from an EMBL/GenBank/DDBJ whole genome shotgun (WGS) entry which is preliminary data.</text>
</comment>
<organism evidence="1 2">
    <name type="scientific">Portunus trituberculatus</name>
    <name type="common">Swimming crab</name>
    <name type="synonym">Neptunus trituberculatus</name>
    <dbReference type="NCBI Taxonomy" id="210409"/>
    <lineage>
        <taxon>Eukaryota</taxon>
        <taxon>Metazoa</taxon>
        <taxon>Ecdysozoa</taxon>
        <taxon>Arthropoda</taxon>
        <taxon>Crustacea</taxon>
        <taxon>Multicrustacea</taxon>
        <taxon>Malacostraca</taxon>
        <taxon>Eumalacostraca</taxon>
        <taxon>Eucarida</taxon>
        <taxon>Decapoda</taxon>
        <taxon>Pleocyemata</taxon>
        <taxon>Brachyura</taxon>
        <taxon>Eubrachyura</taxon>
        <taxon>Portunoidea</taxon>
        <taxon>Portunidae</taxon>
        <taxon>Portuninae</taxon>
        <taxon>Portunus</taxon>
    </lineage>
</organism>
<keyword evidence="2" id="KW-1185">Reference proteome</keyword>
<dbReference type="Proteomes" id="UP000324222">
    <property type="component" value="Unassembled WGS sequence"/>
</dbReference>
<dbReference type="AlphaFoldDB" id="A0A5B7HR68"/>
<name>A0A5B7HR68_PORTR</name>
<dbReference type="PANTHER" id="PTHR34239:SF2">
    <property type="entry name" value="TRANSPOSABLE ELEMENT P TRANSPOSASE_THAP9 CONSERVED DOMAIN-CONTAINING PROTEIN"/>
    <property type="match status" value="1"/>
</dbReference>
<reference evidence="1 2" key="1">
    <citation type="submission" date="2019-05" db="EMBL/GenBank/DDBJ databases">
        <title>Another draft genome of Portunus trituberculatus and its Hox gene families provides insights of decapod evolution.</title>
        <authorList>
            <person name="Jeong J.-H."/>
            <person name="Song I."/>
            <person name="Kim S."/>
            <person name="Choi T."/>
            <person name="Kim D."/>
            <person name="Ryu S."/>
            <person name="Kim W."/>
        </authorList>
    </citation>
    <scope>NUCLEOTIDE SEQUENCE [LARGE SCALE GENOMIC DNA]</scope>
    <source>
        <tissue evidence="1">Muscle</tissue>
    </source>
</reference>
<dbReference type="OrthoDB" id="7701249at2759"/>
<gene>
    <name evidence="1" type="ORF">E2C01_065251</name>
</gene>
<dbReference type="PANTHER" id="PTHR34239">
    <property type="entry name" value="APPLE DOMAIN-CONTAINING PROTEIN"/>
    <property type="match status" value="1"/>
</dbReference>
<protein>
    <submittedName>
        <fullName evidence="1">Uncharacterized protein</fullName>
    </submittedName>
</protein>
<proteinExistence type="predicted"/>
<dbReference type="EMBL" id="VSRR010032082">
    <property type="protein sequence ID" value="MPC70984.1"/>
    <property type="molecule type" value="Genomic_DNA"/>
</dbReference>
<sequence length="242" mass="27000">MVNFLFDDGLREEDYKAICEDEIVKKPKNCHTLAPVECNPQLLEALKLDTRKTDFCLREVNKDILRASTIITKYLVALEDLAEQEDNSKVAHEVSMINGALALLGNANHRNNLVRCFVMKREINYKYAHLCSDKVSMSRFLFGDDVSQSARQIEEADKLRTKFSQMKPAFPFSSQVNALVDTGTNLLVRASMPVSAPMGNRGLALGLLHNSLLLDMMRTQKTPRAGAAAAGNPSNITGKYMF</sequence>
<evidence type="ECO:0000313" key="1">
    <source>
        <dbReference type="EMBL" id="MPC70984.1"/>
    </source>
</evidence>
<accession>A0A5B7HR68</accession>